<dbReference type="EMBL" id="CP136958">
    <property type="protein sequence ID" value="WOT02568.1"/>
    <property type="molecule type" value="Genomic_DNA"/>
</dbReference>
<reference evidence="1" key="1">
    <citation type="submission" date="2017-12" db="EMBL/GenBank/DDBJ databases">
        <authorList>
            <person name="Thomas-White K."/>
            <person name="Wolfe A.J."/>
        </authorList>
    </citation>
    <scope>NUCLEOTIDE SEQUENCE</scope>
    <source>
        <strain evidence="1">UMB0763</strain>
    </source>
</reference>
<proteinExistence type="predicted"/>
<sequence length="103" mass="11240">MPARLTLFQQQLIRETRQKTVDARMQIAGEIVDIAKSIAPVVSGAYRGGMAERGEDATVSVVDNDPTSIYKEYGTRRTPAHASLTATAMTVGRYTGMRPRGLL</sequence>
<protein>
    <recommendedName>
        <fullName evidence="3">HK97 gp10 family phage protein</fullName>
    </recommendedName>
</protein>
<name>A0AAF1BS99_9CORY</name>
<evidence type="ECO:0000313" key="2">
    <source>
        <dbReference type="Proteomes" id="UP000234560"/>
    </source>
</evidence>
<accession>A0AAF1BS99</accession>
<reference evidence="1" key="2">
    <citation type="submission" date="2023-10" db="EMBL/GenBank/DDBJ databases">
        <authorList>
            <person name="Choi B."/>
        </authorList>
    </citation>
    <scope>NUCLEOTIDE SEQUENCE</scope>
    <source>
        <strain evidence="1">UMB0763</strain>
    </source>
</reference>
<evidence type="ECO:0000313" key="1">
    <source>
        <dbReference type="EMBL" id="WOT02568.1"/>
    </source>
</evidence>
<dbReference type="KEGG" id="cpyr:CYJ47_01995"/>
<dbReference type="Proteomes" id="UP000234560">
    <property type="component" value="Chromosome"/>
</dbReference>
<organism evidence="1 2">
    <name type="scientific">Corynebacterium pyruviciproducens</name>
    <dbReference type="NCBI Taxonomy" id="598660"/>
    <lineage>
        <taxon>Bacteria</taxon>
        <taxon>Bacillati</taxon>
        <taxon>Actinomycetota</taxon>
        <taxon>Actinomycetes</taxon>
        <taxon>Mycobacteriales</taxon>
        <taxon>Corynebacteriaceae</taxon>
        <taxon>Corynebacterium</taxon>
    </lineage>
</organism>
<evidence type="ECO:0008006" key="3">
    <source>
        <dbReference type="Google" id="ProtNLM"/>
    </source>
</evidence>
<dbReference type="AlphaFoldDB" id="A0AAF1BS99"/>
<dbReference type="RefSeq" id="WP_101679360.1">
    <property type="nucleotide sequence ID" value="NZ_CP136958.1"/>
</dbReference>
<gene>
    <name evidence="1" type="ORF">CYJ47_01995</name>
</gene>